<evidence type="ECO:0000313" key="1">
    <source>
        <dbReference type="EMBL" id="KAF2825921.1"/>
    </source>
</evidence>
<accession>A0A6A6ZY36</accession>
<gene>
    <name evidence="1" type="ORF">CC86DRAFT_36620</name>
</gene>
<keyword evidence="2" id="KW-1185">Reference proteome</keyword>
<dbReference type="OrthoDB" id="270167at2759"/>
<protein>
    <recommendedName>
        <fullName evidence="3">Heterokaryon incompatibility domain-containing protein</fullName>
    </recommendedName>
</protein>
<organism evidence="1 2">
    <name type="scientific">Ophiobolus disseminans</name>
    <dbReference type="NCBI Taxonomy" id="1469910"/>
    <lineage>
        <taxon>Eukaryota</taxon>
        <taxon>Fungi</taxon>
        <taxon>Dikarya</taxon>
        <taxon>Ascomycota</taxon>
        <taxon>Pezizomycotina</taxon>
        <taxon>Dothideomycetes</taxon>
        <taxon>Pleosporomycetidae</taxon>
        <taxon>Pleosporales</taxon>
        <taxon>Pleosporineae</taxon>
        <taxon>Phaeosphaeriaceae</taxon>
        <taxon>Ophiobolus</taxon>
    </lineage>
</organism>
<name>A0A6A6ZY36_9PLEO</name>
<dbReference type="AlphaFoldDB" id="A0A6A6ZY36"/>
<reference evidence="1" key="1">
    <citation type="journal article" date="2020" name="Stud. Mycol.">
        <title>101 Dothideomycetes genomes: a test case for predicting lifestyles and emergence of pathogens.</title>
        <authorList>
            <person name="Haridas S."/>
            <person name="Albert R."/>
            <person name="Binder M."/>
            <person name="Bloem J."/>
            <person name="Labutti K."/>
            <person name="Salamov A."/>
            <person name="Andreopoulos B."/>
            <person name="Baker S."/>
            <person name="Barry K."/>
            <person name="Bills G."/>
            <person name="Bluhm B."/>
            <person name="Cannon C."/>
            <person name="Castanera R."/>
            <person name="Culley D."/>
            <person name="Daum C."/>
            <person name="Ezra D."/>
            <person name="Gonzalez J."/>
            <person name="Henrissat B."/>
            <person name="Kuo A."/>
            <person name="Liang C."/>
            <person name="Lipzen A."/>
            <person name="Lutzoni F."/>
            <person name="Magnuson J."/>
            <person name="Mondo S."/>
            <person name="Nolan M."/>
            <person name="Ohm R."/>
            <person name="Pangilinan J."/>
            <person name="Park H.-J."/>
            <person name="Ramirez L."/>
            <person name="Alfaro M."/>
            <person name="Sun H."/>
            <person name="Tritt A."/>
            <person name="Yoshinaga Y."/>
            <person name="Zwiers L.-H."/>
            <person name="Turgeon B."/>
            <person name="Goodwin S."/>
            <person name="Spatafora J."/>
            <person name="Crous P."/>
            <person name="Grigoriev I."/>
        </authorList>
    </citation>
    <scope>NUCLEOTIDE SEQUENCE</scope>
    <source>
        <strain evidence="1">CBS 113818</strain>
    </source>
</reference>
<sequence>MMHRLYNESHFTIAILSKTLRTIEPLLALANLFSDKPKWLSVPLYGLDEATDALKFVASDTWFTRMWTMHEQFCTHVEGLRLLVAVQPGLSIPKYVATSVIGENLCLHPHDLHPRGFLRVQARHRETQERWERYFTHMKQAMNLQELPTIKFKRTIFWNTLLSTQDFENSVVAGRLLIIENIYKCPWRLSSTRLDNETYGYSTSVLALIMANRYQDRQDRCDKIKDMLLKLTLTGTLKDDDTVRLLFGLDELRNLRDAQIREKMRQLELEWSTSSPSKKGT</sequence>
<evidence type="ECO:0000313" key="2">
    <source>
        <dbReference type="Proteomes" id="UP000799424"/>
    </source>
</evidence>
<dbReference type="EMBL" id="MU006227">
    <property type="protein sequence ID" value="KAF2825921.1"/>
    <property type="molecule type" value="Genomic_DNA"/>
</dbReference>
<evidence type="ECO:0008006" key="3">
    <source>
        <dbReference type="Google" id="ProtNLM"/>
    </source>
</evidence>
<dbReference type="Proteomes" id="UP000799424">
    <property type="component" value="Unassembled WGS sequence"/>
</dbReference>
<proteinExistence type="predicted"/>